<reference evidence="4 5" key="1">
    <citation type="journal article" date="2021" name="Nat. Plants">
        <title>The Taxus genome provides insights into paclitaxel biosynthesis.</title>
        <authorList>
            <person name="Xiong X."/>
            <person name="Gou J."/>
            <person name="Liao Q."/>
            <person name="Li Y."/>
            <person name="Zhou Q."/>
            <person name="Bi G."/>
            <person name="Li C."/>
            <person name="Du R."/>
            <person name="Wang X."/>
            <person name="Sun T."/>
            <person name="Guo L."/>
            <person name="Liang H."/>
            <person name="Lu P."/>
            <person name="Wu Y."/>
            <person name="Zhang Z."/>
            <person name="Ro D.K."/>
            <person name="Shang Y."/>
            <person name="Huang S."/>
            <person name="Yan J."/>
        </authorList>
    </citation>
    <scope>NUCLEOTIDE SEQUENCE [LARGE SCALE GENOMIC DNA]</scope>
    <source>
        <strain evidence="4">Ta-2019</strain>
    </source>
</reference>
<dbReference type="Gene3D" id="3.40.50.10140">
    <property type="entry name" value="Toll/interleukin-1 receptor homology (TIR) domain"/>
    <property type="match status" value="1"/>
</dbReference>
<evidence type="ECO:0000313" key="4">
    <source>
        <dbReference type="EMBL" id="KAH9289162.1"/>
    </source>
</evidence>
<keyword evidence="1" id="KW-0433">Leucine-rich repeat</keyword>
<dbReference type="InterPro" id="IPR000157">
    <property type="entry name" value="TIR_dom"/>
</dbReference>
<dbReference type="InterPro" id="IPR027417">
    <property type="entry name" value="P-loop_NTPase"/>
</dbReference>
<organism evidence="4 5">
    <name type="scientific">Taxus chinensis</name>
    <name type="common">Chinese yew</name>
    <name type="synonym">Taxus wallichiana var. chinensis</name>
    <dbReference type="NCBI Taxonomy" id="29808"/>
    <lineage>
        <taxon>Eukaryota</taxon>
        <taxon>Viridiplantae</taxon>
        <taxon>Streptophyta</taxon>
        <taxon>Embryophyta</taxon>
        <taxon>Tracheophyta</taxon>
        <taxon>Spermatophyta</taxon>
        <taxon>Pinopsida</taxon>
        <taxon>Pinidae</taxon>
        <taxon>Conifers II</taxon>
        <taxon>Cupressales</taxon>
        <taxon>Taxaceae</taxon>
        <taxon>Taxus</taxon>
    </lineage>
</organism>
<comment type="caution">
    <text evidence="4">The sequence shown here is derived from an EMBL/GenBank/DDBJ whole genome shotgun (WGS) entry which is preliminary data.</text>
</comment>
<dbReference type="GO" id="GO:0043531">
    <property type="term" value="F:ADP binding"/>
    <property type="evidence" value="ECO:0007669"/>
    <property type="project" value="InterPro"/>
</dbReference>
<dbReference type="InterPro" id="IPR042197">
    <property type="entry name" value="Apaf_helical"/>
</dbReference>
<feature type="domain" description="TIR" evidence="3">
    <location>
        <begin position="35"/>
        <end position="200"/>
    </location>
</feature>
<dbReference type="PANTHER" id="PTHR11017">
    <property type="entry name" value="LEUCINE-RICH REPEAT-CONTAINING PROTEIN"/>
    <property type="match status" value="1"/>
</dbReference>
<evidence type="ECO:0000259" key="3">
    <source>
        <dbReference type="PROSITE" id="PS50104"/>
    </source>
</evidence>
<dbReference type="InterPro" id="IPR035897">
    <property type="entry name" value="Toll_tir_struct_dom_sf"/>
</dbReference>
<evidence type="ECO:0000256" key="2">
    <source>
        <dbReference type="ARBA" id="ARBA00022821"/>
    </source>
</evidence>
<dbReference type="InterPro" id="IPR002182">
    <property type="entry name" value="NB-ARC"/>
</dbReference>
<dbReference type="Pfam" id="PF23282">
    <property type="entry name" value="WHD_ROQ1"/>
    <property type="match status" value="1"/>
</dbReference>
<dbReference type="EMBL" id="JAHRHJ020003813">
    <property type="protein sequence ID" value="KAH9289162.1"/>
    <property type="molecule type" value="Genomic_DNA"/>
</dbReference>
<dbReference type="Gene3D" id="1.10.8.430">
    <property type="entry name" value="Helical domain of apoptotic protease-activating factors"/>
    <property type="match status" value="1"/>
</dbReference>
<dbReference type="Pfam" id="PF01582">
    <property type="entry name" value="TIR"/>
    <property type="match status" value="1"/>
</dbReference>
<dbReference type="InterPro" id="IPR032675">
    <property type="entry name" value="LRR_dom_sf"/>
</dbReference>
<dbReference type="SUPFAM" id="SSF52200">
    <property type="entry name" value="Toll/Interleukin receptor TIR domain"/>
    <property type="match status" value="1"/>
</dbReference>
<proteinExistence type="predicted"/>
<dbReference type="InterPro" id="IPR036390">
    <property type="entry name" value="WH_DNA-bd_sf"/>
</dbReference>
<dbReference type="PROSITE" id="PS50104">
    <property type="entry name" value="TIR"/>
    <property type="match status" value="1"/>
</dbReference>
<dbReference type="SUPFAM" id="SSF52058">
    <property type="entry name" value="L domain-like"/>
    <property type="match status" value="1"/>
</dbReference>
<dbReference type="SMART" id="SM00382">
    <property type="entry name" value="AAA"/>
    <property type="match status" value="1"/>
</dbReference>
<accession>A0AA38C3G0</accession>
<dbReference type="PRINTS" id="PR00364">
    <property type="entry name" value="DISEASERSIST"/>
</dbReference>
<dbReference type="SMART" id="SM00255">
    <property type="entry name" value="TIR"/>
    <property type="match status" value="1"/>
</dbReference>
<dbReference type="AlphaFoldDB" id="A0AA38C3G0"/>
<dbReference type="Proteomes" id="UP000824469">
    <property type="component" value="Unassembled WGS sequence"/>
</dbReference>
<keyword evidence="2" id="KW-0611">Plant defense</keyword>
<dbReference type="SUPFAM" id="SSF52540">
    <property type="entry name" value="P-loop containing nucleoside triphosphate hydrolases"/>
    <property type="match status" value="1"/>
</dbReference>
<dbReference type="Gene3D" id="3.80.10.10">
    <property type="entry name" value="Ribonuclease Inhibitor"/>
    <property type="match status" value="1"/>
</dbReference>
<dbReference type="InterPro" id="IPR044974">
    <property type="entry name" value="Disease_R_plants"/>
</dbReference>
<dbReference type="InterPro" id="IPR058192">
    <property type="entry name" value="WHD_ROQ1-like"/>
</dbReference>
<feature type="non-terminal residue" evidence="4">
    <location>
        <position position="1"/>
    </location>
</feature>
<evidence type="ECO:0000313" key="5">
    <source>
        <dbReference type="Proteomes" id="UP000824469"/>
    </source>
</evidence>
<dbReference type="CDD" id="cd00882">
    <property type="entry name" value="Ras_like_GTPase"/>
    <property type="match status" value="1"/>
</dbReference>
<dbReference type="Gene3D" id="3.40.50.300">
    <property type="entry name" value="P-loop containing nucleotide triphosphate hydrolases"/>
    <property type="match status" value="1"/>
</dbReference>
<dbReference type="InterPro" id="IPR003593">
    <property type="entry name" value="AAA+_ATPase"/>
</dbReference>
<name>A0AA38C3G0_TAXCH</name>
<dbReference type="GO" id="GO:0007165">
    <property type="term" value="P:signal transduction"/>
    <property type="evidence" value="ECO:0007669"/>
    <property type="project" value="InterPro"/>
</dbReference>
<dbReference type="GO" id="GO:0006952">
    <property type="term" value="P:defense response"/>
    <property type="evidence" value="ECO:0007669"/>
    <property type="project" value="UniProtKB-KW"/>
</dbReference>
<protein>
    <recommendedName>
        <fullName evidence="3">TIR domain-containing protein</fullName>
    </recommendedName>
</protein>
<gene>
    <name evidence="4" type="ORF">KI387_033279</name>
</gene>
<dbReference type="SUPFAM" id="SSF46785">
    <property type="entry name" value="Winged helix' DNA-binding domain"/>
    <property type="match status" value="1"/>
</dbReference>
<dbReference type="Pfam" id="PF00931">
    <property type="entry name" value="NB-ARC"/>
    <property type="match status" value="1"/>
</dbReference>
<keyword evidence="5" id="KW-1185">Reference proteome</keyword>
<evidence type="ECO:0000256" key="1">
    <source>
        <dbReference type="ARBA" id="ARBA00022614"/>
    </source>
</evidence>
<sequence>MAGSSCFVRQQIVEKQTFGEVEAVLETDKALASPQLYDVFINHRGTDVKRTLAYLLYSRLQKKPCRAFLDLKEMQAGDSISSTIQNAIKSSSVQIAIFSKGYAESKWCLDELVLMLQQTKALFIPVFYDVEPWELRYIEEKGAYAKAFSEYERKERNLNKLEEWKSALHSASEKSGYIRSRYENYYDFCDAIMMAVEKEVKKRRPIHVVENPVGLSECMQYFQTHCFNSRLEENFTGKTAGIYGLGGSGKTTLATALFNLYRTHYNTSCFLFDVREVFDKGELHSLQSKLLNDLFAEDTNILDSKHERRAHLSNRLKSGSGLLIVLDDIDRHEQFEELCFKDMQGAGNLVVVTTRDQRVLTCAGITARYQMRLLEMPHSKELFCRHAFHQPYPDNGYEDLVEDFVKICAGLPLYLKVLGSHVYGSPIEYWRLAFEKARKTPPEEIIERLKISLDRLDFEEKQIFIDIACFFIDKRKDMAVRIWKGSGWTAEHALQILRDKCLVEVKMESSSSDSNWEDQFVFKMHDHLRDLGRHMADKISPPRLWQSQDLRSMESKGFEKIVAERDGTRCFHSFRDSTLGCKITFFKGNTHDLLWLELELDPQSKFTKIPSWIPLQKLQGLYVHGPLEGLWNPNLQSKGRGKTKRSSHTQANFQLEELKKLVLINHTSLPKLPILTGQLTHLECLVMTQNPSKARAMGDAVTEGTSLSRSLTKLSNLRSLFLSYVSSSGELILSNTEDSSCMKSLQTIDIECENLSKLLISRETCPHLRSLICRDLAVEDLELVTTLNHFFLCFCIKLKTISWLSDLDELVTLAIDECWELEKLPNLAHLRCLESISISGPHKLQSIVGIEELQGLKFLVFSGTKGSEVWNSIYALERLPLEVTTVMCADAAESSLNANLFCDLVDADSVNELH</sequence>
<dbReference type="PANTHER" id="PTHR11017:SF385">
    <property type="entry name" value="DISEASE RESISTANCE PROTEIN (TIR-NBS-LRR CLASS)-RELATED"/>
    <property type="match status" value="1"/>
</dbReference>